<dbReference type="EMBL" id="JAUJYO010000001">
    <property type="protein sequence ID" value="KAK1324699.1"/>
    <property type="molecule type" value="Genomic_DNA"/>
</dbReference>
<evidence type="ECO:0000259" key="5">
    <source>
        <dbReference type="Pfam" id="PF14380"/>
    </source>
</evidence>
<dbReference type="PANTHER" id="PTHR33138:SF1">
    <property type="entry name" value="OS01G0113900 PROTEIN"/>
    <property type="match status" value="1"/>
</dbReference>
<sequence>MTVSPPMAFLSIPISITLIFFFFFTSSITQTLSASNNTCPSYPDCGDIQIRYPFWLNSSTTTTTTRSTTSYCGYPGFGLTCGQSNNKKLPILHLPNDDYYVTNIEYEALTVTLVDIDVYNQPCPRPRHNFTFDHYMNFFEYTSKDQKLTFLFNCSTPHIPLIDIFQIQTAPLTCLQNSYVIPDDLFLKNTDWHIYCQEAVMLPALNDSVNLSDLQNHFGDVLNLGVELNWVSETNCTACEKSRGSCLYENKQGIKFTGCLCGDGLQALNCRDMPTFNKLREHQHPIPLLAKLFNHQHLLL</sequence>
<proteinExistence type="predicted"/>
<dbReference type="InterPro" id="IPR025287">
    <property type="entry name" value="WAK_GUB"/>
</dbReference>
<dbReference type="Proteomes" id="UP001180020">
    <property type="component" value="Unassembled WGS sequence"/>
</dbReference>
<reference evidence="6" key="1">
    <citation type="journal article" date="2023" name="Nat. Commun.">
        <title>Diploid and tetraploid genomes of Acorus and the evolution of monocots.</title>
        <authorList>
            <person name="Ma L."/>
            <person name="Liu K.W."/>
            <person name="Li Z."/>
            <person name="Hsiao Y.Y."/>
            <person name="Qi Y."/>
            <person name="Fu T."/>
            <person name="Tang G.D."/>
            <person name="Zhang D."/>
            <person name="Sun W.H."/>
            <person name="Liu D.K."/>
            <person name="Li Y."/>
            <person name="Chen G.Z."/>
            <person name="Liu X.D."/>
            <person name="Liao X.Y."/>
            <person name="Jiang Y.T."/>
            <person name="Yu X."/>
            <person name="Hao Y."/>
            <person name="Huang J."/>
            <person name="Zhao X.W."/>
            <person name="Ke S."/>
            <person name="Chen Y.Y."/>
            <person name="Wu W.L."/>
            <person name="Hsu J.L."/>
            <person name="Lin Y.F."/>
            <person name="Huang M.D."/>
            <person name="Li C.Y."/>
            <person name="Huang L."/>
            <person name="Wang Z.W."/>
            <person name="Zhao X."/>
            <person name="Zhong W.Y."/>
            <person name="Peng D.H."/>
            <person name="Ahmad S."/>
            <person name="Lan S."/>
            <person name="Zhang J.S."/>
            <person name="Tsai W.C."/>
            <person name="Van de Peer Y."/>
            <person name="Liu Z.J."/>
        </authorList>
    </citation>
    <scope>NUCLEOTIDE SEQUENCE</scope>
    <source>
        <strain evidence="6">CP</strain>
    </source>
</reference>
<keyword evidence="2" id="KW-0732">Signal</keyword>
<feature type="domain" description="Wall-associated receptor kinase galacturonan-binding" evidence="4">
    <location>
        <begin position="39"/>
        <end position="115"/>
    </location>
</feature>
<comment type="caution">
    <text evidence="6">The sequence shown here is derived from an EMBL/GenBank/DDBJ whole genome shotgun (WGS) entry which is preliminary data.</text>
</comment>
<dbReference type="PANTHER" id="PTHR33138">
    <property type="entry name" value="OS01G0690200 PROTEIN"/>
    <property type="match status" value="1"/>
</dbReference>
<gene>
    <name evidence="6" type="ORF">QJS10_CPA01g01599</name>
</gene>
<accession>A0AAV9FI15</accession>
<dbReference type="GO" id="GO:0030247">
    <property type="term" value="F:polysaccharide binding"/>
    <property type="evidence" value="ECO:0007669"/>
    <property type="project" value="InterPro"/>
</dbReference>
<evidence type="ECO:0000256" key="1">
    <source>
        <dbReference type="ARBA" id="ARBA00004167"/>
    </source>
</evidence>
<dbReference type="AlphaFoldDB" id="A0AAV9FI15"/>
<evidence type="ECO:0000259" key="4">
    <source>
        <dbReference type="Pfam" id="PF13947"/>
    </source>
</evidence>
<evidence type="ECO:0000313" key="7">
    <source>
        <dbReference type="Proteomes" id="UP001180020"/>
    </source>
</evidence>
<dbReference type="InterPro" id="IPR032872">
    <property type="entry name" value="WAK_assoc_C"/>
</dbReference>
<protein>
    <submittedName>
        <fullName evidence="6">Uncharacterized protein</fullName>
    </submittedName>
</protein>
<evidence type="ECO:0000256" key="2">
    <source>
        <dbReference type="ARBA" id="ARBA00022729"/>
    </source>
</evidence>
<organism evidence="6 7">
    <name type="scientific">Acorus calamus</name>
    <name type="common">Sweet flag</name>
    <dbReference type="NCBI Taxonomy" id="4465"/>
    <lineage>
        <taxon>Eukaryota</taxon>
        <taxon>Viridiplantae</taxon>
        <taxon>Streptophyta</taxon>
        <taxon>Embryophyta</taxon>
        <taxon>Tracheophyta</taxon>
        <taxon>Spermatophyta</taxon>
        <taxon>Magnoliopsida</taxon>
        <taxon>Liliopsida</taxon>
        <taxon>Acoraceae</taxon>
        <taxon>Acorus</taxon>
    </lineage>
</organism>
<evidence type="ECO:0000313" key="6">
    <source>
        <dbReference type="EMBL" id="KAK1324699.1"/>
    </source>
</evidence>
<comment type="subcellular location">
    <subcellularLocation>
        <location evidence="1">Membrane</location>
        <topology evidence="1">Single-pass membrane protein</topology>
    </subcellularLocation>
</comment>
<keyword evidence="3" id="KW-0325">Glycoprotein</keyword>
<keyword evidence="7" id="KW-1185">Reference proteome</keyword>
<evidence type="ECO:0000256" key="3">
    <source>
        <dbReference type="ARBA" id="ARBA00023180"/>
    </source>
</evidence>
<feature type="domain" description="Wall-associated receptor kinase C-terminal" evidence="5">
    <location>
        <begin position="188"/>
        <end position="264"/>
    </location>
</feature>
<reference evidence="6" key="2">
    <citation type="submission" date="2023-06" db="EMBL/GenBank/DDBJ databases">
        <authorList>
            <person name="Ma L."/>
            <person name="Liu K.-W."/>
            <person name="Li Z."/>
            <person name="Hsiao Y.-Y."/>
            <person name="Qi Y."/>
            <person name="Fu T."/>
            <person name="Tang G."/>
            <person name="Zhang D."/>
            <person name="Sun W.-H."/>
            <person name="Liu D.-K."/>
            <person name="Li Y."/>
            <person name="Chen G.-Z."/>
            <person name="Liu X.-D."/>
            <person name="Liao X.-Y."/>
            <person name="Jiang Y.-T."/>
            <person name="Yu X."/>
            <person name="Hao Y."/>
            <person name="Huang J."/>
            <person name="Zhao X.-W."/>
            <person name="Ke S."/>
            <person name="Chen Y.-Y."/>
            <person name="Wu W.-L."/>
            <person name="Hsu J.-L."/>
            <person name="Lin Y.-F."/>
            <person name="Huang M.-D."/>
            <person name="Li C.-Y."/>
            <person name="Huang L."/>
            <person name="Wang Z.-W."/>
            <person name="Zhao X."/>
            <person name="Zhong W.-Y."/>
            <person name="Peng D.-H."/>
            <person name="Ahmad S."/>
            <person name="Lan S."/>
            <person name="Zhang J.-S."/>
            <person name="Tsai W.-C."/>
            <person name="Van De Peer Y."/>
            <person name="Liu Z.-J."/>
        </authorList>
    </citation>
    <scope>NUCLEOTIDE SEQUENCE</scope>
    <source>
        <strain evidence="6">CP</strain>
        <tissue evidence="6">Leaves</tissue>
    </source>
</reference>
<dbReference type="GO" id="GO:0016020">
    <property type="term" value="C:membrane"/>
    <property type="evidence" value="ECO:0007669"/>
    <property type="project" value="UniProtKB-SubCell"/>
</dbReference>
<dbReference type="Pfam" id="PF13947">
    <property type="entry name" value="GUB_WAK_bind"/>
    <property type="match status" value="1"/>
</dbReference>
<name>A0AAV9FI15_ACOCL</name>
<dbReference type="Pfam" id="PF14380">
    <property type="entry name" value="WAK_assoc"/>
    <property type="match status" value="1"/>
</dbReference>